<sequence>MGQGEGRVAGSRAVGAAALAAALVSAGVTVAGGLPLAARPEAGGSLFGPAQVVLVAALALLGAVLLVRGRDGRMLPVVAVAGLAAAELAGVGVVSVRRWGIFVGGGYAGVPTVGWQQGRVLAAAMGLVCATVALVCLGVLVRHRARPHRGRAALAVTAGAAVALLGPLAVRTPVLDRSDLAAWALMYAVPFAAALALVAWVPRRVGLALAVAVAASAVVAPLGESFLEAVVPSGPALPVVLLAAGAVGACLVVEGVRDRDGRRDLATPPGT</sequence>
<feature type="transmembrane region" description="Helical" evidence="1">
    <location>
        <begin position="74"/>
        <end position="100"/>
    </location>
</feature>
<evidence type="ECO:0008006" key="4">
    <source>
        <dbReference type="Google" id="ProtNLM"/>
    </source>
</evidence>
<protein>
    <recommendedName>
        <fullName evidence="4">Integral membrane protein</fullName>
    </recommendedName>
</protein>
<feature type="transmembrane region" description="Helical" evidence="1">
    <location>
        <begin position="47"/>
        <end position="67"/>
    </location>
</feature>
<dbReference type="EMBL" id="JBHLXH010000002">
    <property type="protein sequence ID" value="MFC0223806.1"/>
    <property type="molecule type" value="Genomic_DNA"/>
</dbReference>
<dbReference type="RefSeq" id="WP_378519602.1">
    <property type="nucleotide sequence ID" value="NZ_CBCSDI010000065.1"/>
</dbReference>
<gene>
    <name evidence="2" type="ORF">ACFFJG_15065</name>
</gene>
<feature type="transmembrane region" description="Helical" evidence="1">
    <location>
        <begin position="180"/>
        <end position="198"/>
    </location>
</feature>
<organism evidence="2 3">
    <name type="scientific">Nocardioides zeicaulis</name>
    <dbReference type="NCBI Taxonomy" id="1776857"/>
    <lineage>
        <taxon>Bacteria</taxon>
        <taxon>Bacillati</taxon>
        <taxon>Actinomycetota</taxon>
        <taxon>Actinomycetes</taxon>
        <taxon>Propionibacteriales</taxon>
        <taxon>Nocardioidaceae</taxon>
        <taxon>Nocardioides</taxon>
    </lineage>
</organism>
<comment type="caution">
    <text evidence="2">The sequence shown here is derived from an EMBL/GenBank/DDBJ whole genome shotgun (WGS) entry which is preliminary data.</text>
</comment>
<keyword evidence="1" id="KW-1133">Transmembrane helix</keyword>
<feature type="transmembrane region" description="Helical" evidence="1">
    <location>
        <begin position="120"/>
        <end position="141"/>
    </location>
</feature>
<feature type="transmembrane region" description="Helical" evidence="1">
    <location>
        <begin position="153"/>
        <end position="174"/>
    </location>
</feature>
<name>A0ABV6E487_9ACTN</name>
<reference evidence="2 3" key="1">
    <citation type="submission" date="2024-09" db="EMBL/GenBank/DDBJ databases">
        <authorList>
            <person name="Sun Q."/>
            <person name="Mori K."/>
        </authorList>
    </citation>
    <scope>NUCLEOTIDE SEQUENCE [LARGE SCALE GENOMIC DNA]</scope>
    <source>
        <strain evidence="2 3">CCM 8654</strain>
    </source>
</reference>
<keyword evidence="1" id="KW-0472">Membrane</keyword>
<dbReference type="Proteomes" id="UP001589698">
    <property type="component" value="Unassembled WGS sequence"/>
</dbReference>
<keyword evidence="3" id="KW-1185">Reference proteome</keyword>
<evidence type="ECO:0000313" key="2">
    <source>
        <dbReference type="EMBL" id="MFC0223806.1"/>
    </source>
</evidence>
<accession>A0ABV6E487</accession>
<evidence type="ECO:0000313" key="3">
    <source>
        <dbReference type="Proteomes" id="UP001589698"/>
    </source>
</evidence>
<evidence type="ECO:0000256" key="1">
    <source>
        <dbReference type="SAM" id="Phobius"/>
    </source>
</evidence>
<feature type="transmembrane region" description="Helical" evidence="1">
    <location>
        <begin position="205"/>
        <end position="223"/>
    </location>
</feature>
<proteinExistence type="predicted"/>
<feature type="transmembrane region" description="Helical" evidence="1">
    <location>
        <begin position="235"/>
        <end position="253"/>
    </location>
</feature>
<keyword evidence="1" id="KW-0812">Transmembrane</keyword>